<feature type="signal peptide" evidence="9">
    <location>
        <begin position="1"/>
        <end position="25"/>
    </location>
</feature>
<proteinExistence type="inferred from homology"/>
<feature type="transmembrane region" description="Helical" evidence="8">
    <location>
        <begin position="300"/>
        <end position="321"/>
    </location>
</feature>
<feature type="transmembrane region" description="Helical" evidence="8">
    <location>
        <begin position="53"/>
        <end position="76"/>
    </location>
</feature>
<evidence type="ECO:0000313" key="10">
    <source>
        <dbReference type="EMBL" id="SHH30325.1"/>
    </source>
</evidence>
<evidence type="ECO:0000313" key="11">
    <source>
        <dbReference type="Proteomes" id="UP000186132"/>
    </source>
</evidence>
<reference evidence="11" key="1">
    <citation type="submission" date="2016-11" db="EMBL/GenBank/DDBJ databases">
        <authorList>
            <person name="Varghese N."/>
            <person name="Submissions S."/>
        </authorList>
    </citation>
    <scope>NUCLEOTIDE SEQUENCE [LARGE SCALE GENOMIC DNA]</scope>
    <source>
        <strain evidence="11">DSM 45627</strain>
    </source>
</reference>
<keyword evidence="9" id="KW-0732">Signal</keyword>
<keyword evidence="6 8" id="KW-0472">Membrane</keyword>
<feature type="transmembrane region" description="Helical" evidence="8">
    <location>
        <begin position="433"/>
        <end position="458"/>
    </location>
</feature>
<organism evidence="10 11">
    <name type="scientific">Jatrophihabitans endophyticus</name>
    <dbReference type="NCBI Taxonomy" id="1206085"/>
    <lineage>
        <taxon>Bacteria</taxon>
        <taxon>Bacillati</taxon>
        <taxon>Actinomycetota</taxon>
        <taxon>Actinomycetes</taxon>
        <taxon>Jatrophihabitantales</taxon>
        <taxon>Jatrophihabitantaceae</taxon>
        <taxon>Jatrophihabitans</taxon>
    </lineage>
</organism>
<name>A0A1M5RVJ9_9ACTN</name>
<dbReference type="EMBL" id="FQVU01000005">
    <property type="protein sequence ID" value="SHH30325.1"/>
    <property type="molecule type" value="Genomic_DNA"/>
</dbReference>
<evidence type="ECO:0000256" key="9">
    <source>
        <dbReference type="SAM" id="SignalP"/>
    </source>
</evidence>
<dbReference type="STRING" id="1206085.SAMN05443575_3663"/>
<feature type="transmembrane region" description="Helical" evidence="8">
    <location>
        <begin position="254"/>
        <end position="279"/>
    </location>
</feature>
<feature type="transmembrane region" description="Helical" evidence="8">
    <location>
        <begin position="353"/>
        <end position="374"/>
    </location>
</feature>
<evidence type="ECO:0000256" key="1">
    <source>
        <dbReference type="ARBA" id="ARBA00004141"/>
    </source>
</evidence>
<gene>
    <name evidence="10" type="ORF">SAMN05443575_3663</name>
</gene>
<feature type="transmembrane region" description="Helical" evidence="8">
    <location>
        <begin position="185"/>
        <end position="207"/>
    </location>
</feature>
<evidence type="ECO:0000256" key="8">
    <source>
        <dbReference type="SAM" id="Phobius"/>
    </source>
</evidence>
<keyword evidence="3 10" id="KW-0808">Transferase</keyword>
<dbReference type="OrthoDB" id="5242303at2"/>
<feature type="transmembrane region" description="Helical" evidence="8">
    <location>
        <begin position="214"/>
        <end position="234"/>
    </location>
</feature>
<dbReference type="AlphaFoldDB" id="A0A1M5RVJ9"/>
<dbReference type="NCBIfam" id="NF038066">
    <property type="entry name" value="MptB"/>
    <property type="match status" value="1"/>
</dbReference>
<feature type="transmembrane region" description="Helical" evidence="8">
    <location>
        <begin position="386"/>
        <end position="413"/>
    </location>
</feature>
<evidence type="ECO:0000256" key="3">
    <source>
        <dbReference type="ARBA" id="ARBA00022679"/>
    </source>
</evidence>
<dbReference type="Proteomes" id="UP000186132">
    <property type="component" value="Unassembled WGS sequence"/>
</dbReference>
<dbReference type="InterPro" id="IPR049829">
    <property type="entry name" value="MptA/B-like"/>
</dbReference>
<accession>A0A1M5RVJ9</accession>
<comment type="similarity">
    <text evidence="7">Belongs to the MptA/B family.</text>
</comment>
<dbReference type="RefSeq" id="WP_073391830.1">
    <property type="nucleotide sequence ID" value="NZ_FQVU01000005.1"/>
</dbReference>
<keyword evidence="5 8" id="KW-1133">Transmembrane helix</keyword>
<evidence type="ECO:0000256" key="4">
    <source>
        <dbReference type="ARBA" id="ARBA00022692"/>
    </source>
</evidence>
<sequence length="478" mass="48307">MTTSRRAAPLLGGVGVAAAVTTAVAAGHAYTASSVPPTRWWGLLAPGGVPAGVSSPWAVLLWAGITALSACWLLALRAARRGALTERQARRLVVLSALPLVLGPPAVSRDVYAYAAQGVMLRHGLDVYGAGPAALAGVPGADAARALAAVDARWRDSPSPYGPVTTALARLAGAISGGDPTIGLVVFRAVAALSVGVLVWACVSLAAPRRRTQVLVLVGLNPLVLVHALSAAHVEAPMCALLALAVLAGRRRVWWAAIVLACLAGLVKAPAFLAVPVVLAWHLRALDEPHRRLGRAARDVAVAVATVVATSLAVPDGFGWLRNLGTPGGGKPSSSVTGQLAALADGVVPGGRAAVVLLGAVAALAVLVVLAAGFGDRPPAESLGWALLAVAFLAPVTYPWYALWGLVCLLPTVRGRPLAALVALCVVEAGLSIPGGAAVSGPLVGAVVAASVIGLVLVDREVRVRAASRVANRRPVRG</sequence>
<keyword evidence="4 8" id="KW-0812">Transmembrane</keyword>
<keyword evidence="11" id="KW-1185">Reference proteome</keyword>
<evidence type="ECO:0000256" key="7">
    <source>
        <dbReference type="ARBA" id="ARBA00043987"/>
    </source>
</evidence>
<evidence type="ECO:0000256" key="5">
    <source>
        <dbReference type="ARBA" id="ARBA00022989"/>
    </source>
</evidence>
<comment type="subcellular location">
    <subcellularLocation>
        <location evidence="1">Membrane</location>
        <topology evidence="1">Multi-pass membrane protein</topology>
    </subcellularLocation>
</comment>
<feature type="chain" id="PRO_5012635471" evidence="9">
    <location>
        <begin position="26"/>
        <end position="478"/>
    </location>
</feature>
<dbReference type="GO" id="GO:0016020">
    <property type="term" value="C:membrane"/>
    <property type="evidence" value="ECO:0007669"/>
    <property type="project" value="UniProtKB-SubCell"/>
</dbReference>
<feature type="transmembrane region" description="Helical" evidence="8">
    <location>
        <begin position="88"/>
        <end position="107"/>
    </location>
</feature>
<dbReference type="Pfam" id="PF26314">
    <property type="entry name" value="MptA_B_family"/>
    <property type="match status" value="1"/>
</dbReference>
<protein>
    <submittedName>
        <fullName evidence="10">Alpha-1,6-mannosyltransferase</fullName>
    </submittedName>
</protein>
<keyword evidence="2 10" id="KW-0328">Glycosyltransferase</keyword>
<dbReference type="GO" id="GO:0016757">
    <property type="term" value="F:glycosyltransferase activity"/>
    <property type="evidence" value="ECO:0007669"/>
    <property type="project" value="UniProtKB-KW"/>
</dbReference>
<evidence type="ECO:0000256" key="6">
    <source>
        <dbReference type="ARBA" id="ARBA00023136"/>
    </source>
</evidence>
<evidence type="ECO:0000256" key="2">
    <source>
        <dbReference type="ARBA" id="ARBA00022676"/>
    </source>
</evidence>